<reference evidence="3" key="2">
    <citation type="submission" date="2022-05" db="EMBL/GenBank/DDBJ databases">
        <authorList>
            <person name="Kim J.-S."/>
            <person name="Lee K."/>
            <person name="Suh M."/>
            <person name="Eom M."/>
            <person name="Kim J.-S."/>
            <person name="Kim D.-S."/>
            <person name="Ko S.-H."/>
            <person name="Shin Y."/>
            <person name="Lee J.-S."/>
        </authorList>
    </citation>
    <scope>NUCLEOTIDE SEQUENCE</scope>
    <source>
        <strain evidence="3">N237</strain>
    </source>
</reference>
<proteinExistence type="inferred from homology"/>
<dbReference type="EC" id="3.5.4.16" evidence="2"/>
<reference evidence="3" key="1">
    <citation type="journal article" date="2018" name="Int. J. Syst. Evol. Microbiol.">
        <title>Jatrophihabitans telluris sp. nov., isolated from sediment soil of lava forest wetlands and the emended description of the genus Jatrophihabitans.</title>
        <authorList>
            <person name="Lee K.C."/>
            <person name="Suh M.K."/>
            <person name="Eom M.K."/>
            <person name="Kim K.K."/>
            <person name="Kim J.S."/>
            <person name="Kim D.S."/>
            <person name="Ko S.H."/>
            <person name="Shin Y.K."/>
            <person name="Lee J.S."/>
        </authorList>
    </citation>
    <scope>NUCLEOTIDE SEQUENCE</scope>
    <source>
        <strain evidence="3">N237</strain>
    </source>
</reference>
<dbReference type="HAMAP" id="MF_01527_B">
    <property type="entry name" value="GTP_cyclohydrol_B"/>
    <property type="match status" value="1"/>
</dbReference>
<evidence type="ECO:0000313" key="3">
    <source>
        <dbReference type="EMBL" id="UQX87643.1"/>
    </source>
</evidence>
<name>A0ABY4QWE2_9ACTN</name>
<keyword evidence="4" id="KW-1185">Reference proteome</keyword>
<dbReference type="NCBIfam" id="NF010200">
    <property type="entry name" value="PRK13674.1-1"/>
    <property type="match status" value="1"/>
</dbReference>
<comment type="function">
    <text evidence="2">Converts GTP to 7,8-dihydroneopterin triphosphate.</text>
</comment>
<dbReference type="RefSeq" id="WP_249770365.1">
    <property type="nucleotide sequence ID" value="NZ_CP097332.1"/>
</dbReference>
<sequence>MTLEDVQNRPDSRGIAIDAVGVNGLRYPISVLDQALAKQDTIGEISMSVALPAEVKGTHLSRFLEILTEHCGELTQRTIPTVLTEMQDRLGTTDAQLTVAFPYFLPRSAPVSGATALMDYACRFRARLSAVVSEFALQVAVPVTSVCPCSKAISDYGAHNQRGLITIEVWPRQADGEFDLIWIEDLISIAEASASSPVYPILKRTDERHVTMAGYDKPVFVEDMVREAARELEADDRIAAFTVEAVNDESIHNHGAFARIHHPATARASETA</sequence>
<comment type="similarity">
    <text evidence="2">Belongs to the GTP cyclohydrolase IV family.</text>
</comment>
<feature type="site" description="May be catalytically important" evidence="2">
    <location>
        <position position="147"/>
    </location>
</feature>
<evidence type="ECO:0000256" key="2">
    <source>
        <dbReference type="HAMAP-Rule" id="MF_01527"/>
    </source>
</evidence>
<keyword evidence="1 2" id="KW-0378">Hydrolase</keyword>
<comment type="pathway">
    <text evidence="2">Cofactor biosynthesis; 7,8-dihydroneopterin triphosphate biosynthesis; 7,8-dihydroneopterin triphosphate from GTP: step 1/1.</text>
</comment>
<dbReference type="EMBL" id="CP097332">
    <property type="protein sequence ID" value="UQX87643.1"/>
    <property type="molecule type" value="Genomic_DNA"/>
</dbReference>
<dbReference type="PANTHER" id="PTHR36445">
    <property type="entry name" value="GTP CYCLOHYDROLASE MPTA"/>
    <property type="match status" value="1"/>
</dbReference>
<dbReference type="InterPro" id="IPR003801">
    <property type="entry name" value="GTP_cyclohydrolase_FolE2/MptA"/>
</dbReference>
<dbReference type="Proteomes" id="UP001056336">
    <property type="component" value="Chromosome"/>
</dbReference>
<dbReference type="PANTHER" id="PTHR36445:SF1">
    <property type="entry name" value="GTP CYCLOHYDROLASE MPTA"/>
    <property type="match status" value="1"/>
</dbReference>
<accession>A0ABY4QWE2</accession>
<protein>
    <recommendedName>
        <fullName evidence="2">GTP cyclohydrolase FolE2</fullName>
        <ecNumber evidence="2">3.5.4.16</ecNumber>
    </recommendedName>
</protein>
<evidence type="ECO:0000256" key="1">
    <source>
        <dbReference type="ARBA" id="ARBA00022801"/>
    </source>
</evidence>
<dbReference type="Gene3D" id="3.10.270.10">
    <property type="entry name" value="Urate Oxidase"/>
    <property type="match status" value="1"/>
</dbReference>
<gene>
    <name evidence="2 3" type="primary">folE2</name>
    <name evidence="3" type="ORF">M6D93_15230</name>
</gene>
<evidence type="ECO:0000313" key="4">
    <source>
        <dbReference type="Proteomes" id="UP001056336"/>
    </source>
</evidence>
<dbReference type="GO" id="GO:0003934">
    <property type="term" value="F:GTP cyclohydrolase I activity"/>
    <property type="evidence" value="ECO:0007669"/>
    <property type="project" value="UniProtKB-EC"/>
</dbReference>
<dbReference type="InterPro" id="IPR022838">
    <property type="entry name" value="GTP_cyclohydrolase_FolE2"/>
</dbReference>
<organism evidence="3 4">
    <name type="scientific">Jatrophihabitans telluris</name>
    <dbReference type="NCBI Taxonomy" id="2038343"/>
    <lineage>
        <taxon>Bacteria</taxon>
        <taxon>Bacillati</taxon>
        <taxon>Actinomycetota</taxon>
        <taxon>Actinomycetes</taxon>
        <taxon>Jatrophihabitantales</taxon>
        <taxon>Jatrophihabitantaceae</taxon>
        <taxon>Jatrophihabitans</taxon>
    </lineage>
</organism>
<comment type="catalytic activity">
    <reaction evidence="2">
        <text>GTP + H2O = 7,8-dihydroneopterin 3'-triphosphate + formate + H(+)</text>
        <dbReference type="Rhea" id="RHEA:17473"/>
        <dbReference type="ChEBI" id="CHEBI:15377"/>
        <dbReference type="ChEBI" id="CHEBI:15378"/>
        <dbReference type="ChEBI" id="CHEBI:15740"/>
        <dbReference type="ChEBI" id="CHEBI:37565"/>
        <dbReference type="ChEBI" id="CHEBI:58462"/>
        <dbReference type="EC" id="3.5.4.16"/>
    </reaction>
</comment>
<dbReference type="Pfam" id="PF02649">
    <property type="entry name" value="GCHY-1"/>
    <property type="match status" value="1"/>
</dbReference>